<evidence type="ECO:0000313" key="7">
    <source>
        <dbReference type="EMBL" id="AUM11314.1"/>
    </source>
</evidence>
<dbReference type="OrthoDB" id="4174719at2"/>
<evidence type="ECO:0000256" key="1">
    <source>
        <dbReference type="ARBA" id="ARBA00005591"/>
    </source>
</evidence>
<dbReference type="GO" id="GO:0008113">
    <property type="term" value="F:peptide-methionine (S)-S-oxide reductase activity"/>
    <property type="evidence" value="ECO:0007669"/>
    <property type="project" value="UniProtKB-UniRule"/>
</dbReference>
<dbReference type="GO" id="GO:0005737">
    <property type="term" value="C:cytoplasm"/>
    <property type="evidence" value="ECO:0007669"/>
    <property type="project" value="TreeGrafter"/>
</dbReference>
<evidence type="ECO:0000256" key="2">
    <source>
        <dbReference type="ARBA" id="ARBA00023002"/>
    </source>
</evidence>
<comment type="function">
    <text evidence="5">Has an important function as a repair enzyme for proteins that have been inactivated by oxidation. Catalyzes the reversible oxidation-reduction of methionine sulfoxide in proteins to methionine.</text>
</comment>
<evidence type="ECO:0000256" key="4">
    <source>
        <dbReference type="ARBA" id="ARBA00048782"/>
    </source>
</evidence>
<dbReference type="GO" id="GO:0033744">
    <property type="term" value="F:L-methionine:thioredoxin-disulfide S-oxidoreductase activity"/>
    <property type="evidence" value="ECO:0007669"/>
    <property type="project" value="RHEA"/>
</dbReference>
<feature type="domain" description="Peptide methionine sulphoxide reductase MsrA" evidence="6">
    <location>
        <begin position="51"/>
        <end position="203"/>
    </location>
</feature>
<dbReference type="Gene3D" id="3.30.1060.10">
    <property type="entry name" value="Peptide methionine sulphoxide reductase MsrA"/>
    <property type="match status" value="1"/>
</dbReference>
<dbReference type="FunFam" id="3.30.1060.10:FF:000001">
    <property type="entry name" value="Peptide methionine sulfoxide reductase MsrA"/>
    <property type="match status" value="1"/>
</dbReference>
<evidence type="ECO:0000313" key="8">
    <source>
        <dbReference type="Proteomes" id="UP000235116"/>
    </source>
</evidence>
<comment type="similarity">
    <text evidence="1 5">Belongs to the MsrA Met sulfoxide reductase family.</text>
</comment>
<gene>
    <name evidence="5" type="primary">msrA</name>
    <name evidence="7" type="ORF">Kalk_02215</name>
</gene>
<dbReference type="SUPFAM" id="SSF55068">
    <property type="entry name" value="Peptide methionine sulfoxide reductase"/>
    <property type="match status" value="1"/>
</dbReference>
<evidence type="ECO:0000256" key="5">
    <source>
        <dbReference type="HAMAP-Rule" id="MF_01401"/>
    </source>
</evidence>
<dbReference type="Pfam" id="PF01625">
    <property type="entry name" value="PMSR"/>
    <property type="match status" value="1"/>
</dbReference>
<evidence type="ECO:0000259" key="6">
    <source>
        <dbReference type="Pfam" id="PF01625"/>
    </source>
</evidence>
<comment type="catalytic activity">
    <reaction evidence="3 5">
        <text>L-methionyl-[protein] + [thioredoxin]-disulfide + H2O = L-methionyl-(S)-S-oxide-[protein] + [thioredoxin]-dithiol</text>
        <dbReference type="Rhea" id="RHEA:14217"/>
        <dbReference type="Rhea" id="RHEA-COMP:10698"/>
        <dbReference type="Rhea" id="RHEA-COMP:10700"/>
        <dbReference type="Rhea" id="RHEA-COMP:12313"/>
        <dbReference type="Rhea" id="RHEA-COMP:12315"/>
        <dbReference type="ChEBI" id="CHEBI:15377"/>
        <dbReference type="ChEBI" id="CHEBI:16044"/>
        <dbReference type="ChEBI" id="CHEBI:29950"/>
        <dbReference type="ChEBI" id="CHEBI:44120"/>
        <dbReference type="ChEBI" id="CHEBI:50058"/>
        <dbReference type="EC" id="1.8.4.11"/>
    </reaction>
</comment>
<keyword evidence="8" id="KW-1185">Reference proteome</keyword>
<protein>
    <recommendedName>
        <fullName evidence="5">Peptide methionine sulfoxide reductase MsrA</fullName>
        <shortName evidence="5">Protein-methionine-S-oxide reductase</shortName>
        <ecNumber evidence="5">1.8.4.11</ecNumber>
    </recommendedName>
    <alternativeName>
        <fullName evidence="5">Peptide-methionine (S)-S-oxide reductase</fullName>
        <shortName evidence="5">Peptide Met(O) reductase</shortName>
    </alternativeName>
</protein>
<reference evidence="8" key="1">
    <citation type="submission" date="2017-08" db="EMBL/GenBank/DDBJ databases">
        <title>Direct submision.</title>
        <authorList>
            <person name="Kim S.-J."/>
            <person name="Rhee S.-K."/>
        </authorList>
    </citation>
    <scope>NUCLEOTIDE SEQUENCE [LARGE SCALE GENOMIC DNA]</scope>
    <source>
        <strain evidence="8">GI5</strain>
    </source>
</reference>
<dbReference type="InterPro" id="IPR050162">
    <property type="entry name" value="MsrA_MetSO_reductase"/>
</dbReference>
<dbReference type="PANTHER" id="PTHR42799">
    <property type="entry name" value="MITOCHONDRIAL PEPTIDE METHIONINE SULFOXIDE REDUCTASE"/>
    <property type="match status" value="1"/>
</dbReference>
<dbReference type="Proteomes" id="UP000235116">
    <property type="component" value="Chromosome"/>
</dbReference>
<dbReference type="KEGG" id="kak:Kalk_02215"/>
<dbReference type="EMBL" id="CP022684">
    <property type="protein sequence ID" value="AUM11314.1"/>
    <property type="molecule type" value="Genomic_DNA"/>
</dbReference>
<dbReference type="AlphaFoldDB" id="A0A2K9LKN8"/>
<accession>A0A2K9LKN8</accession>
<name>A0A2K9LKN8_9GAMM</name>
<organism evidence="7 8">
    <name type="scientific">Ketobacter alkanivorans</name>
    <dbReference type="NCBI Taxonomy" id="1917421"/>
    <lineage>
        <taxon>Bacteria</taxon>
        <taxon>Pseudomonadati</taxon>
        <taxon>Pseudomonadota</taxon>
        <taxon>Gammaproteobacteria</taxon>
        <taxon>Pseudomonadales</taxon>
        <taxon>Ketobacteraceae</taxon>
        <taxon>Ketobacter</taxon>
    </lineage>
</organism>
<comment type="catalytic activity">
    <reaction evidence="4 5">
        <text>[thioredoxin]-disulfide + L-methionine + H2O = L-methionine (S)-S-oxide + [thioredoxin]-dithiol</text>
        <dbReference type="Rhea" id="RHEA:19993"/>
        <dbReference type="Rhea" id="RHEA-COMP:10698"/>
        <dbReference type="Rhea" id="RHEA-COMP:10700"/>
        <dbReference type="ChEBI" id="CHEBI:15377"/>
        <dbReference type="ChEBI" id="CHEBI:29950"/>
        <dbReference type="ChEBI" id="CHEBI:50058"/>
        <dbReference type="ChEBI" id="CHEBI:57844"/>
        <dbReference type="ChEBI" id="CHEBI:58772"/>
        <dbReference type="EC" id="1.8.4.11"/>
    </reaction>
</comment>
<keyword evidence="2 5" id="KW-0560">Oxidoreductase</keyword>
<evidence type="ECO:0000256" key="3">
    <source>
        <dbReference type="ARBA" id="ARBA00047806"/>
    </source>
</evidence>
<dbReference type="EC" id="1.8.4.11" evidence="5"/>
<proteinExistence type="inferred from homology"/>
<dbReference type="HAMAP" id="MF_01401">
    <property type="entry name" value="MsrA"/>
    <property type="match status" value="1"/>
</dbReference>
<feature type="active site" evidence="5">
    <location>
        <position position="57"/>
    </location>
</feature>
<dbReference type="InterPro" id="IPR036509">
    <property type="entry name" value="Met_Sox_Rdtase_MsrA_sf"/>
</dbReference>
<dbReference type="NCBIfam" id="TIGR00401">
    <property type="entry name" value="msrA"/>
    <property type="match status" value="1"/>
</dbReference>
<dbReference type="PANTHER" id="PTHR42799:SF2">
    <property type="entry name" value="MITOCHONDRIAL PEPTIDE METHIONINE SULFOXIDE REDUCTASE"/>
    <property type="match status" value="1"/>
</dbReference>
<dbReference type="InterPro" id="IPR002569">
    <property type="entry name" value="Met_Sox_Rdtase_MsrA_dom"/>
</dbReference>
<dbReference type="GO" id="GO:0034599">
    <property type="term" value="P:cellular response to oxidative stress"/>
    <property type="evidence" value="ECO:0007669"/>
    <property type="project" value="TreeGrafter"/>
</dbReference>
<sequence length="219" mass="24518">MDMMKFHKYRQSLPSPDVALPGRATSVHLSNNHAVLDKPLVEPYPSDTEVAYFGMGCFWGAEKLFWSVKGVYCTAVGYGAGFTPNPTYEEVCSGMTGHNEIVKVIYWPNEISYSCLMKLFWENHNPCQGMRQGNDVGTQYRSGIYVTTSEQQRQAEQAKAAYDGVLSDRGLDASTTEIISTFKFYYAEAYHQQYLAKNPLGYCPNHGCDATGLPRLPMS</sequence>